<reference evidence="3" key="3">
    <citation type="submission" date="2015-04" db="UniProtKB">
        <authorList>
            <consortium name="EnsemblPlants"/>
        </authorList>
    </citation>
    <scope>IDENTIFICATION</scope>
    <source>
        <strain evidence="3">cv. Jemalong A17</strain>
    </source>
</reference>
<dbReference type="PaxDb" id="3880-AES77142"/>
<keyword evidence="1" id="KW-1133">Transmembrane helix</keyword>
<dbReference type="OMA" id="TRYKKEN"/>
<dbReference type="InterPro" id="IPR038909">
    <property type="entry name" value="Effector_transcript"/>
</dbReference>
<reference evidence="2 4" key="1">
    <citation type="journal article" date="2011" name="Nature">
        <title>The Medicago genome provides insight into the evolution of rhizobial symbioses.</title>
        <authorList>
            <person name="Young N.D."/>
            <person name="Debelle F."/>
            <person name="Oldroyd G.E."/>
            <person name="Geurts R."/>
            <person name="Cannon S.B."/>
            <person name="Udvardi M.K."/>
            <person name="Benedito V.A."/>
            <person name="Mayer K.F."/>
            <person name="Gouzy J."/>
            <person name="Schoof H."/>
            <person name="Van de Peer Y."/>
            <person name="Proost S."/>
            <person name="Cook D.R."/>
            <person name="Meyers B.C."/>
            <person name="Spannagl M."/>
            <person name="Cheung F."/>
            <person name="De Mita S."/>
            <person name="Krishnakumar V."/>
            <person name="Gundlach H."/>
            <person name="Zhou S."/>
            <person name="Mudge J."/>
            <person name="Bharti A.K."/>
            <person name="Murray J.D."/>
            <person name="Naoumkina M.A."/>
            <person name="Rosen B."/>
            <person name="Silverstein K.A."/>
            <person name="Tang H."/>
            <person name="Rombauts S."/>
            <person name="Zhao P.X."/>
            <person name="Zhou P."/>
            <person name="Barbe V."/>
            <person name="Bardou P."/>
            <person name="Bechner M."/>
            <person name="Bellec A."/>
            <person name="Berger A."/>
            <person name="Berges H."/>
            <person name="Bidwell S."/>
            <person name="Bisseling T."/>
            <person name="Choisne N."/>
            <person name="Couloux A."/>
            <person name="Denny R."/>
            <person name="Deshpande S."/>
            <person name="Dai X."/>
            <person name="Doyle J.J."/>
            <person name="Dudez A.M."/>
            <person name="Farmer A.D."/>
            <person name="Fouteau S."/>
            <person name="Franken C."/>
            <person name="Gibelin C."/>
            <person name="Gish J."/>
            <person name="Goldstein S."/>
            <person name="Gonzalez A.J."/>
            <person name="Green P.J."/>
            <person name="Hallab A."/>
            <person name="Hartog M."/>
            <person name="Hua A."/>
            <person name="Humphray S.J."/>
            <person name="Jeong D.H."/>
            <person name="Jing Y."/>
            <person name="Jocker A."/>
            <person name="Kenton S.M."/>
            <person name="Kim D.J."/>
            <person name="Klee K."/>
            <person name="Lai H."/>
            <person name="Lang C."/>
            <person name="Lin S."/>
            <person name="Macmil S.L."/>
            <person name="Magdelenat G."/>
            <person name="Matthews L."/>
            <person name="McCorrison J."/>
            <person name="Monaghan E.L."/>
            <person name="Mun J.H."/>
            <person name="Najar F.Z."/>
            <person name="Nicholson C."/>
            <person name="Noirot C."/>
            <person name="O'Bleness M."/>
            <person name="Paule C.R."/>
            <person name="Poulain J."/>
            <person name="Prion F."/>
            <person name="Qin B."/>
            <person name="Qu C."/>
            <person name="Retzel E.F."/>
            <person name="Riddle C."/>
            <person name="Sallet E."/>
            <person name="Samain S."/>
            <person name="Samson N."/>
            <person name="Sanders I."/>
            <person name="Saurat O."/>
            <person name="Scarpelli C."/>
            <person name="Schiex T."/>
            <person name="Segurens B."/>
            <person name="Severin A.J."/>
            <person name="Sherrier D.J."/>
            <person name="Shi R."/>
            <person name="Sims S."/>
            <person name="Singer S.R."/>
            <person name="Sinharoy S."/>
            <person name="Sterck L."/>
            <person name="Viollet A."/>
            <person name="Wang B.B."/>
            <person name="Wang K."/>
            <person name="Wang M."/>
            <person name="Wang X."/>
            <person name="Warfsmann J."/>
            <person name="Weissenbach J."/>
            <person name="White D.D."/>
            <person name="White J.D."/>
            <person name="Wiley G.B."/>
            <person name="Wincker P."/>
            <person name="Xing Y."/>
            <person name="Yang L."/>
            <person name="Yao Z."/>
            <person name="Ying F."/>
            <person name="Zhai J."/>
            <person name="Zhou L."/>
            <person name="Zuber A."/>
            <person name="Denarie J."/>
            <person name="Dixon R.A."/>
            <person name="May G.D."/>
            <person name="Schwartz D.C."/>
            <person name="Rogers J."/>
            <person name="Quetier F."/>
            <person name="Town C.D."/>
            <person name="Roe B.A."/>
        </authorList>
    </citation>
    <scope>NUCLEOTIDE SEQUENCE [LARGE SCALE GENOMIC DNA]</scope>
    <source>
        <strain evidence="2">A17</strain>
        <strain evidence="3 4">cv. Jemalong A17</strain>
    </source>
</reference>
<dbReference type="Pfam" id="PF19239">
    <property type="entry name" value="GIY_YIG_domain"/>
    <property type="match status" value="1"/>
</dbReference>
<name>G7KJT7_MEDTR</name>
<dbReference type="EnsemblPlants" id="AES77142">
    <property type="protein sequence ID" value="AES77142"/>
    <property type="gene ID" value="MTR_6g092500"/>
</dbReference>
<dbReference type="GO" id="GO:0003677">
    <property type="term" value="F:DNA binding"/>
    <property type="evidence" value="ECO:0007669"/>
    <property type="project" value="InterPro"/>
</dbReference>
<evidence type="ECO:0000313" key="3">
    <source>
        <dbReference type="EnsemblPlants" id="AES77142"/>
    </source>
</evidence>
<keyword evidence="1" id="KW-0472">Membrane</keyword>
<dbReference type="AlphaFoldDB" id="G7KJT7"/>
<feature type="transmembrane region" description="Helical" evidence="1">
    <location>
        <begin position="28"/>
        <end position="49"/>
    </location>
</feature>
<dbReference type="Proteomes" id="UP000002051">
    <property type="component" value="Chromosome 6"/>
</dbReference>
<evidence type="ECO:0000313" key="2">
    <source>
        <dbReference type="EMBL" id="AES77142.1"/>
    </source>
</evidence>
<reference evidence="2 4" key="2">
    <citation type="journal article" date="2014" name="BMC Genomics">
        <title>An improved genome release (version Mt4.0) for the model legume Medicago truncatula.</title>
        <authorList>
            <person name="Tang H."/>
            <person name="Krishnakumar V."/>
            <person name="Bidwell S."/>
            <person name="Rosen B."/>
            <person name="Chan A."/>
            <person name="Zhou S."/>
            <person name="Gentzbittel L."/>
            <person name="Childs K.L."/>
            <person name="Yandell M."/>
            <person name="Gundlach H."/>
            <person name="Mayer K.F."/>
            <person name="Schwartz D.C."/>
            <person name="Town C.D."/>
        </authorList>
    </citation>
    <scope>GENOME REANNOTATION</scope>
    <source>
        <strain evidence="3 4">cv. Jemalong A17</strain>
    </source>
</reference>
<dbReference type="PANTHER" id="PTHR35133:SF1">
    <property type="entry name" value="PROTEIN EFFECTOR OF TRANSCRIPTION 2-RELATED"/>
    <property type="match status" value="1"/>
</dbReference>
<dbReference type="EMBL" id="CM001222">
    <property type="protein sequence ID" value="AES77142.1"/>
    <property type="molecule type" value="Genomic_DNA"/>
</dbReference>
<evidence type="ECO:0000313" key="4">
    <source>
        <dbReference type="Proteomes" id="UP000002051"/>
    </source>
</evidence>
<accession>G7KJT7</accession>
<dbReference type="GO" id="GO:0006355">
    <property type="term" value="P:regulation of DNA-templated transcription"/>
    <property type="evidence" value="ECO:0007669"/>
    <property type="project" value="InterPro"/>
</dbReference>
<dbReference type="STRING" id="3880.G7KJT7"/>
<gene>
    <name evidence="2" type="ordered locus">MTR_6g092500</name>
</gene>
<evidence type="ECO:0000256" key="1">
    <source>
        <dbReference type="SAM" id="Phobius"/>
    </source>
</evidence>
<organism evidence="2 4">
    <name type="scientific">Medicago truncatula</name>
    <name type="common">Barrel medic</name>
    <name type="synonym">Medicago tribuloides</name>
    <dbReference type="NCBI Taxonomy" id="3880"/>
    <lineage>
        <taxon>Eukaryota</taxon>
        <taxon>Viridiplantae</taxon>
        <taxon>Streptophyta</taxon>
        <taxon>Embryophyta</taxon>
        <taxon>Tracheophyta</taxon>
        <taxon>Spermatophyta</taxon>
        <taxon>Magnoliopsida</taxon>
        <taxon>eudicotyledons</taxon>
        <taxon>Gunneridae</taxon>
        <taxon>Pentapetalae</taxon>
        <taxon>rosids</taxon>
        <taxon>fabids</taxon>
        <taxon>Fabales</taxon>
        <taxon>Fabaceae</taxon>
        <taxon>Papilionoideae</taxon>
        <taxon>50 kb inversion clade</taxon>
        <taxon>NPAAA clade</taxon>
        <taxon>Hologalegina</taxon>
        <taxon>IRL clade</taxon>
        <taxon>Trifolieae</taxon>
        <taxon>Medicago</taxon>
    </lineage>
</organism>
<keyword evidence="4" id="KW-1185">Reference proteome</keyword>
<protein>
    <submittedName>
        <fullName evidence="2">Transmembrane protein, putative</fullName>
    </submittedName>
</protein>
<keyword evidence="1 2" id="KW-0812">Transmembrane</keyword>
<dbReference type="HOGENOM" id="CLU_1663400_0_0_1"/>
<sequence>MGCLFFMLSMVNVIEIRLWMLSCGSKCAAHVVAVMAILVSFVVVTMQMLKREQCDHTKHDSSFSHWKVLIDPSDWGNHGYTRYKKENLPQNFSVGVYELGVGSSTSDLGCEIYKLATDPHGVVVVYIGKSVDVRKILQSYSKDGGHLGDGCASGSLLRN</sequence>
<dbReference type="PANTHER" id="PTHR35133">
    <property type="entry name" value="PROTEIN EFFECTOR OF TRANSCRIPTION 2-RELATED"/>
    <property type="match status" value="1"/>
</dbReference>
<proteinExistence type="predicted"/>